<dbReference type="SUPFAM" id="SSF88713">
    <property type="entry name" value="Glycoside hydrolase/deacetylase"/>
    <property type="match status" value="1"/>
</dbReference>
<feature type="domain" description="NodB homology" evidence="5">
    <location>
        <begin position="29"/>
        <end position="294"/>
    </location>
</feature>
<evidence type="ECO:0000256" key="1">
    <source>
        <dbReference type="ARBA" id="ARBA00003236"/>
    </source>
</evidence>
<dbReference type="PANTHER" id="PTHR47561:SF1">
    <property type="entry name" value="POLYSACCHARIDE DEACETYLASE FAMILY PROTEIN (AFU_ORTHOLOGUE AFUA_6G05030)"/>
    <property type="match status" value="1"/>
</dbReference>
<evidence type="ECO:0000259" key="5">
    <source>
        <dbReference type="PROSITE" id="PS51677"/>
    </source>
</evidence>
<proteinExistence type="inferred from homology"/>
<dbReference type="PROSITE" id="PS51677">
    <property type="entry name" value="NODB"/>
    <property type="match status" value="1"/>
</dbReference>
<sequence>MTTPRPGPLNAFCVDLEEWFHICDADTAFDDPSNWDSAPRHVEADTQVLLDLLAEAGVAGTFLSLGWIAERYPELVRRIAAAGHEIGCHGYYHRLVYRQTPEEFAAEIRDARHRLQDLTGQAVDSFRAPGFSIRADTFWAYEILARHGFRTDLSIVPARRGHGGISGFQRHPVRLATPSGPLRLFPMSVMRLGGQSIQFSGGGYLRLFPMPLVHHGFRQNHALGLPVMTYIHPREINPAHPRLPLPPLRSFRHHTGLRECRAKLHALLAHYRFGTVSASLAEYDRRRPDLLHAA</sequence>
<evidence type="ECO:0000313" key="7">
    <source>
        <dbReference type="Proteomes" id="UP001258945"/>
    </source>
</evidence>
<protein>
    <recommendedName>
        <fullName evidence="3">Chitooligosaccharide deacetylase</fullName>
    </recommendedName>
    <alternativeName>
        <fullName evidence="4">Nodulation protein B</fullName>
    </alternativeName>
</protein>
<dbReference type="Pfam" id="PF11959">
    <property type="entry name" value="DUF3473"/>
    <property type="match status" value="1"/>
</dbReference>
<dbReference type="Proteomes" id="UP001258945">
    <property type="component" value="Unassembled WGS sequence"/>
</dbReference>
<dbReference type="PANTHER" id="PTHR47561">
    <property type="entry name" value="POLYSACCHARIDE DEACETYLASE FAMILY PROTEIN (AFU_ORTHOLOGUE AFUA_6G05030)"/>
    <property type="match status" value="1"/>
</dbReference>
<evidence type="ECO:0000256" key="3">
    <source>
        <dbReference type="ARBA" id="ARBA00020071"/>
    </source>
</evidence>
<dbReference type="InterPro" id="IPR002509">
    <property type="entry name" value="NODB_dom"/>
</dbReference>
<dbReference type="InterPro" id="IPR022560">
    <property type="entry name" value="DUF3473"/>
</dbReference>
<comment type="function">
    <text evidence="1">Is involved in generating a small heat-stable compound (Nod), an acylated oligomer of N-acetylglucosamine, that stimulates mitosis in various plant protoplasts.</text>
</comment>
<gene>
    <name evidence="6" type="ORF">RQ831_15315</name>
</gene>
<keyword evidence="7" id="KW-1185">Reference proteome</keyword>
<evidence type="ECO:0000256" key="4">
    <source>
        <dbReference type="ARBA" id="ARBA00032976"/>
    </source>
</evidence>
<name>A0ABU3MHX2_9PROT</name>
<dbReference type="EMBL" id="JAVVDO010000027">
    <property type="protein sequence ID" value="MDT8332431.1"/>
    <property type="molecule type" value="Genomic_DNA"/>
</dbReference>
<dbReference type="CDD" id="cd10941">
    <property type="entry name" value="CE4_PuuE_HpPgdA_like_2"/>
    <property type="match status" value="1"/>
</dbReference>
<evidence type="ECO:0000256" key="2">
    <source>
        <dbReference type="ARBA" id="ARBA00010973"/>
    </source>
</evidence>
<accession>A0ABU3MHX2</accession>
<dbReference type="Pfam" id="PF01522">
    <property type="entry name" value="Polysacc_deac_1"/>
    <property type="match status" value="1"/>
</dbReference>
<organism evidence="6 7">
    <name type="scientific">Roseomonas gilardii</name>
    <dbReference type="NCBI Taxonomy" id="257708"/>
    <lineage>
        <taxon>Bacteria</taxon>
        <taxon>Pseudomonadati</taxon>
        <taxon>Pseudomonadota</taxon>
        <taxon>Alphaproteobacteria</taxon>
        <taxon>Acetobacterales</taxon>
        <taxon>Roseomonadaceae</taxon>
        <taxon>Roseomonas</taxon>
    </lineage>
</organism>
<dbReference type="InterPro" id="IPR045235">
    <property type="entry name" value="PuuE_HpPgdA-like"/>
</dbReference>
<comment type="similarity">
    <text evidence="2">Belongs to the polysaccharide deacetylase family.</text>
</comment>
<comment type="caution">
    <text evidence="6">The sequence shown here is derived from an EMBL/GenBank/DDBJ whole genome shotgun (WGS) entry which is preliminary data.</text>
</comment>
<reference evidence="6 7" key="1">
    <citation type="journal article" date="2019" name="Microb. Pathog.">
        <title>Comparison of VITEK 2, MALDI-TOF MS, 16S rRNA gene sequencing, and whole-genome sequencing for identification of Roseomonas mucosa.</title>
        <authorList>
            <person name="Rudolph W.W."/>
            <person name="Gunzer F."/>
            <person name="Trauth M."/>
            <person name="Bunk B."/>
            <person name="Bigge R."/>
            <person name="Schrottner P."/>
        </authorList>
    </citation>
    <scope>NUCLEOTIDE SEQUENCE [LARGE SCALE GENOMIC DNA]</scope>
    <source>
        <strain evidence="6 7">DSM 103800</strain>
    </source>
</reference>
<dbReference type="InterPro" id="IPR011330">
    <property type="entry name" value="Glyco_hydro/deAcase_b/a-brl"/>
</dbReference>
<dbReference type="RefSeq" id="WP_314283080.1">
    <property type="nucleotide sequence ID" value="NZ_JAVVDO010000027.1"/>
</dbReference>
<dbReference type="Gene3D" id="3.20.20.370">
    <property type="entry name" value="Glycoside hydrolase/deacetylase"/>
    <property type="match status" value="1"/>
</dbReference>
<evidence type="ECO:0000313" key="6">
    <source>
        <dbReference type="EMBL" id="MDT8332431.1"/>
    </source>
</evidence>